<gene>
    <name evidence="7" type="ORF">UCREL1_3890</name>
</gene>
<dbReference type="EMBL" id="KB706134">
    <property type="protein sequence ID" value="EMR69093.1"/>
    <property type="molecule type" value="Genomic_DNA"/>
</dbReference>
<dbReference type="InterPro" id="IPR036396">
    <property type="entry name" value="Cyt_P450_sf"/>
</dbReference>
<evidence type="ECO:0000313" key="7">
    <source>
        <dbReference type="EMBL" id="EMR69093.1"/>
    </source>
</evidence>
<evidence type="ECO:0000256" key="1">
    <source>
        <dbReference type="ARBA" id="ARBA00010617"/>
    </source>
</evidence>
<dbReference type="OMA" id="WEPNFGS"/>
<name>M7SX18_EUTLA</name>
<protein>
    <submittedName>
        <fullName evidence="7">Putative cytochrome p450 family protein</fullName>
    </submittedName>
</protein>
<dbReference type="PANTHER" id="PTHR24304">
    <property type="entry name" value="CYTOCHROME P450 FAMILY 7"/>
    <property type="match status" value="1"/>
</dbReference>
<dbReference type="GO" id="GO:0016705">
    <property type="term" value="F:oxidoreductase activity, acting on paired donors, with incorporation or reduction of molecular oxygen"/>
    <property type="evidence" value="ECO:0007669"/>
    <property type="project" value="InterPro"/>
</dbReference>
<feature type="region of interest" description="Disordered" evidence="5">
    <location>
        <begin position="464"/>
        <end position="488"/>
    </location>
</feature>
<dbReference type="Pfam" id="PF00067">
    <property type="entry name" value="p450"/>
    <property type="match status" value="1"/>
</dbReference>
<evidence type="ECO:0000256" key="3">
    <source>
        <dbReference type="ARBA" id="ARBA00022723"/>
    </source>
</evidence>
<dbReference type="GO" id="GO:0008395">
    <property type="term" value="F:steroid hydroxylase activity"/>
    <property type="evidence" value="ECO:0007669"/>
    <property type="project" value="TreeGrafter"/>
</dbReference>
<comment type="similarity">
    <text evidence="1">Belongs to the cytochrome P450 family.</text>
</comment>
<keyword evidence="3" id="KW-0479">Metal-binding</keyword>
<keyword evidence="6" id="KW-1133">Transmembrane helix</keyword>
<reference evidence="8" key="1">
    <citation type="journal article" date="2013" name="Genome Announc.">
        <title>Draft genome sequence of the grapevine dieback fungus Eutypa lata UCR-EL1.</title>
        <authorList>
            <person name="Blanco-Ulate B."/>
            <person name="Rolshausen P.E."/>
            <person name="Cantu D."/>
        </authorList>
    </citation>
    <scope>NUCLEOTIDE SEQUENCE [LARGE SCALE GENOMIC DNA]</scope>
    <source>
        <strain evidence="8">UCR-EL1</strain>
    </source>
</reference>
<dbReference type="AlphaFoldDB" id="M7SX18"/>
<keyword evidence="6" id="KW-0812">Transmembrane</keyword>
<evidence type="ECO:0000256" key="6">
    <source>
        <dbReference type="SAM" id="Phobius"/>
    </source>
</evidence>
<dbReference type="Proteomes" id="UP000012174">
    <property type="component" value="Unassembled WGS sequence"/>
</dbReference>
<feature type="transmembrane region" description="Helical" evidence="6">
    <location>
        <begin position="6"/>
        <end position="23"/>
    </location>
</feature>
<keyword evidence="6" id="KW-0472">Membrane</keyword>
<dbReference type="OrthoDB" id="3366823at2759"/>
<evidence type="ECO:0000256" key="2">
    <source>
        <dbReference type="ARBA" id="ARBA00022617"/>
    </source>
</evidence>
<proteinExistence type="inferred from homology"/>
<evidence type="ECO:0000256" key="5">
    <source>
        <dbReference type="SAM" id="MobiDB-lite"/>
    </source>
</evidence>
<dbReference type="GO" id="GO:0020037">
    <property type="term" value="F:heme binding"/>
    <property type="evidence" value="ECO:0007669"/>
    <property type="project" value="InterPro"/>
</dbReference>
<dbReference type="KEGG" id="ela:UCREL1_3890"/>
<dbReference type="InterPro" id="IPR050529">
    <property type="entry name" value="CYP450_sterol_14alpha_dmase"/>
</dbReference>
<feature type="transmembrane region" description="Helical" evidence="6">
    <location>
        <begin position="285"/>
        <end position="305"/>
    </location>
</feature>
<dbReference type="InterPro" id="IPR001128">
    <property type="entry name" value="Cyt_P450"/>
</dbReference>
<dbReference type="SUPFAM" id="SSF48264">
    <property type="entry name" value="Cytochrome P450"/>
    <property type="match status" value="1"/>
</dbReference>
<dbReference type="STRING" id="1287681.M7SX18"/>
<dbReference type="HOGENOM" id="CLU_018012_2_2_1"/>
<keyword evidence="4" id="KW-0408">Iron</keyword>
<dbReference type="eggNOG" id="KOG0684">
    <property type="taxonomic scope" value="Eukaryota"/>
</dbReference>
<keyword evidence="2" id="KW-0349">Heme</keyword>
<accession>M7SX18</accession>
<keyword evidence="8" id="KW-1185">Reference proteome</keyword>
<organism evidence="7 8">
    <name type="scientific">Eutypa lata (strain UCR-EL1)</name>
    <name type="common">Grapevine dieback disease fungus</name>
    <name type="synonym">Eutypa armeniacae</name>
    <dbReference type="NCBI Taxonomy" id="1287681"/>
    <lineage>
        <taxon>Eukaryota</taxon>
        <taxon>Fungi</taxon>
        <taxon>Dikarya</taxon>
        <taxon>Ascomycota</taxon>
        <taxon>Pezizomycotina</taxon>
        <taxon>Sordariomycetes</taxon>
        <taxon>Xylariomycetidae</taxon>
        <taxon>Xylariales</taxon>
        <taxon>Diatrypaceae</taxon>
        <taxon>Eutypa</taxon>
    </lineage>
</organism>
<evidence type="ECO:0000256" key="4">
    <source>
        <dbReference type="ARBA" id="ARBA00023004"/>
    </source>
</evidence>
<sequence>MADIPLRSLVIFLVTFIAFAFLLSRIKTSGKKPHSLRDPIPGIFNALQFMFNNHKFMIRVQNALQDSNLVRFYLGSKPVYLAVGPQSIRAMFGRELVHCVTNQEQMTRFALPTLYRMNCEEVRRWEADTSGVAKVPIAGTESRPRYMKPLVERFKHDLGRALERYPTGKWTTVSVSEICRHEVAESAVNMLFGPNLIKLNPDFIDRFWDFDEHVFKLVMVPKWVDSTPSKAQDRYLVAIEKWLDSSDKFDWESPEAEADWEPCFGGRAVRELVRWMQETEWRKEVIAATLGALAFAIPTTIWMLMEIVKDTSLLQAVRDEVSTALITDPRTGERTLDSQKFVALPLLQSIFTETLRLRINFNITRDVKQPITLDGHTIAKGSMLQAPMMVSHYDESSWGAPDHPAKEFWAERHIQYTSETDESGKAYRKRVYAMAGRHLSKYEVFLTIAVMVSQFDIELAGWTKADGSPSGRPAESDMRYCGAGAMPPDRDMQIRLRRVE</sequence>
<dbReference type="GO" id="GO:0005506">
    <property type="term" value="F:iron ion binding"/>
    <property type="evidence" value="ECO:0007669"/>
    <property type="project" value="InterPro"/>
</dbReference>
<dbReference type="PANTHER" id="PTHR24304:SF2">
    <property type="entry name" value="24-HYDROXYCHOLESTEROL 7-ALPHA-HYDROXYLASE"/>
    <property type="match status" value="1"/>
</dbReference>
<evidence type="ECO:0000313" key="8">
    <source>
        <dbReference type="Proteomes" id="UP000012174"/>
    </source>
</evidence>
<dbReference type="Gene3D" id="1.10.630.10">
    <property type="entry name" value="Cytochrome P450"/>
    <property type="match status" value="1"/>
</dbReference>